<sequence length="204" mass="23383">MFIKSVFPILYVSRKVGVRKWQQNAFSVSATLGTKNVSDINCGRINVRIPERFTSSLLFVNKRTSINNHQQHEFSTSAAFQADNPPDITRDRIDAYVKKDKVVVFMKGRRDNPMCGFSRNVVMVLQHYGISFKEYNVLDDDDIRQGIKEYSDWPTIPQVFVNGEFIGGSDVLVKMHNDDEINKFFGDQGIKTKFSDDASQQDEK</sequence>
<dbReference type="InterPro" id="IPR033658">
    <property type="entry name" value="GRX_PICOT-like"/>
</dbReference>
<protein>
    <recommendedName>
        <fullName evidence="6">Glutaredoxin-related protein 5, mitochondrial</fullName>
    </recommendedName>
    <alternativeName>
        <fullName evidence="7">Monothiol glutaredoxin-5</fullName>
    </alternativeName>
</protein>
<keyword evidence="3" id="KW-0408">Iron</keyword>
<dbReference type="FunFam" id="3.40.30.10:FF:000005">
    <property type="entry name" value="Glutaredoxin 5"/>
    <property type="match status" value="1"/>
</dbReference>
<dbReference type="PANTHER" id="PTHR10293:SF16">
    <property type="entry name" value="GLUTAREDOXIN-RELATED PROTEIN 5, MITOCHONDRIAL"/>
    <property type="match status" value="1"/>
</dbReference>
<dbReference type="CDD" id="cd03028">
    <property type="entry name" value="GRX_PICOT_like"/>
    <property type="match status" value="1"/>
</dbReference>
<dbReference type="Gene3D" id="3.40.30.10">
    <property type="entry name" value="Glutaredoxin"/>
    <property type="match status" value="1"/>
</dbReference>
<dbReference type="GO" id="GO:0046872">
    <property type="term" value="F:metal ion binding"/>
    <property type="evidence" value="ECO:0007669"/>
    <property type="project" value="UniProtKB-KW"/>
</dbReference>
<keyword evidence="2" id="KW-0479">Metal-binding</keyword>
<dbReference type="InterPro" id="IPR002109">
    <property type="entry name" value="Glutaredoxin"/>
</dbReference>
<gene>
    <name evidence="9" type="ORF">DdX_01266</name>
</gene>
<evidence type="ECO:0000256" key="3">
    <source>
        <dbReference type="ARBA" id="ARBA00023004"/>
    </source>
</evidence>
<keyword evidence="5" id="KW-0676">Redox-active center</keyword>
<dbReference type="PANTHER" id="PTHR10293">
    <property type="entry name" value="GLUTAREDOXIN FAMILY MEMBER"/>
    <property type="match status" value="1"/>
</dbReference>
<dbReference type="InterPro" id="IPR036249">
    <property type="entry name" value="Thioredoxin-like_sf"/>
</dbReference>
<feature type="domain" description="Glutaredoxin" evidence="8">
    <location>
        <begin position="102"/>
        <end position="166"/>
    </location>
</feature>
<evidence type="ECO:0000256" key="5">
    <source>
        <dbReference type="ARBA" id="ARBA00023284"/>
    </source>
</evidence>
<dbReference type="Pfam" id="PF00462">
    <property type="entry name" value="Glutaredoxin"/>
    <property type="match status" value="1"/>
</dbReference>
<keyword evidence="1" id="KW-0001">2Fe-2S</keyword>
<dbReference type="GO" id="GO:0051537">
    <property type="term" value="F:2 iron, 2 sulfur cluster binding"/>
    <property type="evidence" value="ECO:0007669"/>
    <property type="project" value="UniProtKB-KW"/>
</dbReference>
<proteinExistence type="predicted"/>
<comment type="caution">
    <text evidence="9">The sequence shown here is derived from an EMBL/GenBank/DDBJ whole genome shotgun (WGS) entry which is preliminary data.</text>
</comment>
<evidence type="ECO:0000256" key="7">
    <source>
        <dbReference type="ARBA" id="ARBA00076083"/>
    </source>
</evidence>
<evidence type="ECO:0000313" key="10">
    <source>
        <dbReference type="Proteomes" id="UP001201812"/>
    </source>
</evidence>
<dbReference type="AlphaFoldDB" id="A0AAD4RB40"/>
<dbReference type="EMBL" id="JAKKPZ010000001">
    <property type="protein sequence ID" value="KAI1729048.1"/>
    <property type="molecule type" value="Genomic_DNA"/>
</dbReference>
<organism evidence="9 10">
    <name type="scientific">Ditylenchus destructor</name>
    <dbReference type="NCBI Taxonomy" id="166010"/>
    <lineage>
        <taxon>Eukaryota</taxon>
        <taxon>Metazoa</taxon>
        <taxon>Ecdysozoa</taxon>
        <taxon>Nematoda</taxon>
        <taxon>Chromadorea</taxon>
        <taxon>Rhabditida</taxon>
        <taxon>Tylenchina</taxon>
        <taxon>Tylenchomorpha</taxon>
        <taxon>Sphaerularioidea</taxon>
        <taxon>Anguinidae</taxon>
        <taxon>Anguininae</taxon>
        <taxon>Ditylenchus</taxon>
    </lineage>
</organism>
<evidence type="ECO:0000256" key="1">
    <source>
        <dbReference type="ARBA" id="ARBA00022714"/>
    </source>
</evidence>
<name>A0AAD4RB40_9BILA</name>
<accession>A0AAD4RB40</accession>
<dbReference type="Proteomes" id="UP001201812">
    <property type="component" value="Unassembled WGS sequence"/>
</dbReference>
<keyword evidence="4" id="KW-0411">Iron-sulfur</keyword>
<dbReference type="SUPFAM" id="SSF52833">
    <property type="entry name" value="Thioredoxin-like"/>
    <property type="match status" value="1"/>
</dbReference>
<evidence type="ECO:0000256" key="2">
    <source>
        <dbReference type="ARBA" id="ARBA00022723"/>
    </source>
</evidence>
<dbReference type="InterPro" id="IPR004480">
    <property type="entry name" value="Monothiol_GRX-rel"/>
</dbReference>
<dbReference type="NCBIfam" id="TIGR00365">
    <property type="entry name" value="Grx4 family monothiol glutaredoxin"/>
    <property type="match status" value="1"/>
</dbReference>
<reference evidence="9" key="1">
    <citation type="submission" date="2022-01" db="EMBL/GenBank/DDBJ databases">
        <title>Genome Sequence Resource for Two Populations of Ditylenchus destructor, the Migratory Endoparasitic Phytonematode.</title>
        <authorList>
            <person name="Zhang H."/>
            <person name="Lin R."/>
            <person name="Xie B."/>
        </authorList>
    </citation>
    <scope>NUCLEOTIDE SEQUENCE</scope>
    <source>
        <strain evidence="9">BazhouSP</strain>
    </source>
</reference>
<dbReference type="GO" id="GO:0005759">
    <property type="term" value="C:mitochondrial matrix"/>
    <property type="evidence" value="ECO:0007669"/>
    <property type="project" value="TreeGrafter"/>
</dbReference>
<evidence type="ECO:0000313" key="9">
    <source>
        <dbReference type="EMBL" id="KAI1729048.1"/>
    </source>
</evidence>
<keyword evidence="10" id="KW-1185">Reference proteome</keyword>
<evidence type="ECO:0000256" key="6">
    <source>
        <dbReference type="ARBA" id="ARBA00067456"/>
    </source>
</evidence>
<evidence type="ECO:0000256" key="4">
    <source>
        <dbReference type="ARBA" id="ARBA00023014"/>
    </source>
</evidence>
<evidence type="ECO:0000259" key="8">
    <source>
        <dbReference type="Pfam" id="PF00462"/>
    </source>
</evidence>
<dbReference type="PROSITE" id="PS51354">
    <property type="entry name" value="GLUTAREDOXIN_2"/>
    <property type="match status" value="1"/>
</dbReference>